<organism evidence="1">
    <name type="scientific">Arundo donax</name>
    <name type="common">Giant reed</name>
    <name type="synonym">Donax arundinaceus</name>
    <dbReference type="NCBI Taxonomy" id="35708"/>
    <lineage>
        <taxon>Eukaryota</taxon>
        <taxon>Viridiplantae</taxon>
        <taxon>Streptophyta</taxon>
        <taxon>Embryophyta</taxon>
        <taxon>Tracheophyta</taxon>
        <taxon>Spermatophyta</taxon>
        <taxon>Magnoliopsida</taxon>
        <taxon>Liliopsida</taxon>
        <taxon>Poales</taxon>
        <taxon>Poaceae</taxon>
        <taxon>PACMAD clade</taxon>
        <taxon>Arundinoideae</taxon>
        <taxon>Arundineae</taxon>
        <taxon>Arundo</taxon>
    </lineage>
</organism>
<protein>
    <submittedName>
        <fullName evidence="1">Uncharacterized protein</fullName>
    </submittedName>
</protein>
<dbReference type="EMBL" id="GBRH01219814">
    <property type="protein sequence ID" value="JAD78081.1"/>
    <property type="molecule type" value="Transcribed_RNA"/>
</dbReference>
<proteinExistence type="predicted"/>
<reference evidence="1" key="1">
    <citation type="submission" date="2014-09" db="EMBL/GenBank/DDBJ databases">
        <authorList>
            <person name="Magalhaes I.L.F."/>
            <person name="Oliveira U."/>
            <person name="Santos F.R."/>
            <person name="Vidigal T.H.D.A."/>
            <person name="Brescovit A.D."/>
            <person name="Santos A.J."/>
        </authorList>
    </citation>
    <scope>NUCLEOTIDE SEQUENCE</scope>
    <source>
        <tissue evidence="1">Shoot tissue taken approximately 20 cm above the soil surface</tissue>
    </source>
</reference>
<sequence length="42" mass="4837">MCILSLSGQCPELIYDGELHRGRLQQILHRGLSDWTARIEVQ</sequence>
<accession>A0A0A9CR93</accession>
<reference evidence="1" key="2">
    <citation type="journal article" date="2015" name="Data Brief">
        <title>Shoot transcriptome of the giant reed, Arundo donax.</title>
        <authorList>
            <person name="Barrero R.A."/>
            <person name="Guerrero F.D."/>
            <person name="Moolhuijzen P."/>
            <person name="Goolsby J.A."/>
            <person name="Tidwell J."/>
            <person name="Bellgard S.E."/>
            <person name="Bellgard M.I."/>
        </authorList>
    </citation>
    <scope>NUCLEOTIDE SEQUENCE</scope>
    <source>
        <tissue evidence="1">Shoot tissue taken approximately 20 cm above the soil surface</tissue>
    </source>
</reference>
<dbReference type="AlphaFoldDB" id="A0A0A9CR93"/>
<name>A0A0A9CR93_ARUDO</name>
<evidence type="ECO:0000313" key="1">
    <source>
        <dbReference type="EMBL" id="JAD78081.1"/>
    </source>
</evidence>